<dbReference type="Gene3D" id="3.30.565.60">
    <property type="match status" value="1"/>
</dbReference>
<evidence type="ECO:0000313" key="2">
    <source>
        <dbReference type="EMBL" id="QNM12450.1"/>
    </source>
</evidence>
<sequence>MFQIEKFYEYRENNRYEVKKAKNGLPQSLWETYSSFANSNGGVIILGVEENKNGSWHASGLADSSKLLKEFWNIINNRQKVSMNLLRDDDIEIYEQDGNIIMVIYIPKAGRDERPIYINGDMFKGTYRRNYEGDYRCTKDEVMAMLRDQPEETMDMKVLDYFDIDVLNEDTIKAYRNRHVLLSHHHLWEKLEKDEYLQRIGAIAETRNDKKLHPTAAGLLMFGEEYCIVREFPEYFLDYQELLDPTIRWTDRMHSNSGDWTGNLFDFYFRVYHKLTKDVKVPFQIEHGNRIDDTMVHKAIREALANCIINTDYYGKRGIVIKKSSDQIIIENPGDIRTGKQQMIRGGISDPRNKLLMKMFNLIKIGERAGSGVPDIFQVWENENFDTPMIEEQFHPNRTILTLPLSKRNVTIKSDDKKVTIKSGDKRKKTVFTDDSTMLIKETETEYHVPKEKSDDKKVTIKKDVTSKTQTYQQAILDYMETGLEYRLIEFCELLSLKETRVKVLMKALIESGKVETLGANRNRRYKRKS</sequence>
<protein>
    <submittedName>
        <fullName evidence="2">Putative DNA binding domain-containing protein</fullName>
    </submittedName>
</protein>
<reference evidence="2 3" key="1">
    <citation type="submission" date="2020-08" db="EMBL/GenBank/DDBJ databases">
        <authorList>
            <person name="Liu C."/>
            <person name="Sun Q."/>
        </authorList>
    </citation>
    <scope>NUCLEOTIDE SEQUENCE [LARGE SCALE GENOMIC DNA]</scope>
    <source>
        <strain evidence="2 3">NSJ-61</strain>
    </source>
</reference>
<dbReference type="KEGG" id="ehn:H9Q80_00390"/>
<organism evidence="2 3">
    <name type="scientific">[Eubacterium] hominis</name>
    <dbReference type="NCBI Taxonomy" id="2764325"/>
    <lineage>
        <taxon>Bacteria</taxon>
        <taxon>Bacillati</taxon>
        <taxon>Bacillota</taxon>
        <taxon>Erysipelotrichia</taxon>
        <taxon>Erysipelotrichales</taxon>
        <taxon>Erysipelotrichaceae</taxon>
        <taxon>Amedibacillus</taxon>
    </lineage>
</organism>
<dbReference type="PANTHER" id="PTHR30595">
    <property type="entry name" value="GLPR-RELATED TRANSCRIPTIONAL REPRESSOR"/>
    <property type="match status" value="1"/>
</dbReference>
<gene>
    <name evidence="2" type="ORF">H9Q80_00390</name>
</gene>
<evidence type="ECO:0000313" key="3">
    <source>
        <dbReference type="Proteomes" id="UP000515856"/>
    </source>
</evidence>
<dbReference type="RefSeq" id="WP_117453007.1">
    <property type="nucleotide sequence ID" value="NZ_CP060636.1"/>
</dbReference>
<name>A0A7G9GNR8_9FIRM</name>
<dbReference type="PANTHER" id="PTHR30595:SF6">
    <property type="entry name" value="SCHLAFEN ALBA-2 DOMAIN-CONTAINING PROTEIN"/>
    <property type="match status" value="1"/>
</dbReference>
<dbReference type="InterPro" id="IPR007421">
    <property type="entry name" value="Schlafen_AlbA_2_dom"/>
</dbReference>
<dbReference type="Proteomes" id="UP000515856">
    <property type="component" value="Chromosome"/>
</dbReference>
<dbReference type="InterPro" id="IPR038475">
    <property type="entry name" value="RecG_C_sf"/>
</dbReference>
<dbReference type="Pfam" id="PF13749">
    <property type="entry name" value="HATPase_c_4"/>
    <property type="match status" value="1"/>
</dbReference>
<evidence type="ECO:0000259" key="1">
    <source>
        <dbReference type="Pfam" id="PF04326"/>
    </source>
</evidence>
<dbReference type="EMBL" id="CP060636">
    <property type="protein sequence ID" value="QNM12450.1"/>
    <property type="molecule type" value="Genomic_DNA"/>
</dbReference>
<accession>A0A7G9GNR8</accession>
<proteinExistence type="predicted"/>
<dbReference type="Pfam" id="PF04326">
    <property type="entry name" value="SLFN_AlbA_2"/>
    <property type="match status" value="1"/>
</dbReference>
<dbReference type="AlphaFoldDB" id="A0A7G9GNR8"/>
<keyword evidence="3" id="KW-1185">Reference proteome</keyword>
<dbReference type="Gene3D" id="3.30.950.30">
    <property type="entry name" value="Schlafen, AAA domain"/>
    <property type="match status" value="1"/>
</dbReference>
<dbReference type="InterPro" id="IPR038461">
    <property type="entry name" value="Schlafen_AlbA_2_dom_sf"/>
</dbReference>
<feature type="domain" description="Schlafen AlbA-2" evidence="1">
    <location>
        <begin position="12"/>
        <end position="116"/>
    </location>
</feature>